<comment type="caution">
    <text evidence="5">The sequence shown here is derived from an EMBL/GenBank/DDBJ whole genome shotgun (WGS) entry which is preliminary data.</text>
</comment>
<organism evidence="5 6">
    <name type="scientific">Xylanimonas oleitrophica</name>
    <dbReference type="NCBI Taxonomy" id="2607479"/>
    <lineage>
        <taxon>Bacteria</taxon>
        <taxon>Bacillati</taxon>
        <taxon>Actinomycetota</taxon>
        <taxon>Actinomycetes</taxon>
        <taxon>Micrococcales</taxon>
        <taxon>Promicromonosporaceae</taxon>
        <taxon>Xylanimonas</taxon>
    </lineage>
</organism>
<dbReference type="InterPro" id="IPR001647">
    <property type="entry name" value="HTH_TetR"/>
</dbReference>
<dbReference type="InterPro" id="IPR009057">
    <property type="entry name" value="Homeodomain-like_sf"/>
</dbReference>
<dbReference type="AlphaFoldDB" id="A0A2W5WNE0"/>
<gene>
    <name evidence="5" type="ORF">DNL40_11555</name>
</gene>
<name>A0A2W5WNE0_9MICO</name>
<evidence type="ECO:0000256" key="3">
    <source>
        <dbReference type="SAM" id="MobiDB-lite"/>
    </source>
</evidence>
<dbReference type="InterPro" id="IPR050109">
    <property type="entry name" value="HTH-type_TetR-like_transc_reg"/>
</dbReference>
<dbReference type="Proteomes" id="UP000248783">
    <property type="component" value="Unassembled WGS sequence"/>
</dbReference>
<keyword evidence="6" id="KW-1185">Reference proteome</keyword>
<dbReference type="GO" id="GO:0003700">
    <property type="term" value="F:DNA-binding transcription factor activity"/>
    <property type="evidence" value="ECO:0007669"/>
    <property type="project" value="TreeGrafter"/>
</dbReference>
<evidence type="ECO:0000313" key="6">
    <source>
        <dbReference type="Proteomes" id="UP000248783"/>
    </source>
</evidence>
<keyword evidence="1 2" id="KW-0238">DNA-binding</keyword>
<evidence type="ECO:0000256" key="1">
    <source>
        <dbReference type="ARBA" id="ARBA00023125"/>
    </source>
</evidence>
<feature type="DNA-binding region" description="H-T-H motif" evidence="2">
    <location>
        <begin position="52"/>
        <end position="71"/>
    </location>
</feature>
<dbReference type="Gene3D" id="1.10.357.10">
    <property type="entry name" value="Tetracycline Repressor, domain 2"/>
    <property type="match status" value="1"/>
</dbReference>
<protein>
    <submittedName>
        <fullName evidence="5">TetR/AcrR family transcriptional regulator</fullName>
    </submittedName>
</protein>
<dbReference type="EMBL" id="QKWH01000009">
    <property type="protein sequence ID" value="PZR52512.1"/>
    <property type="molecule type" value="Genomic_DNA"/>
</dbReference>
<accession>A0A2W5WNE0</accession>
<dbReference type="PANTHER" id="PTHR30055:SF226">
    <property type="entry name" value="HTH-TYPE TRANSCRIPTIONAL REGULATOR PKSA"/>
    <property type="match status" value="1"/>
</dbReference>
<feature type="domain" description="HTH tetR-type" evidence="4">
    <location>
        <begin position="30"/>
        <end position="89"/>
    </location>
</feature>
<sequence>MLRSECSLIYRARVATTDSTRRRAAPLAPDDRRAAVIDAVMPLVAERGPDVTTKELAAAAGVAEGTLFRVFPDKHSLVGEAAIEGLRRASRPAETRAELAAVDRSAPLEQRLEQVIELGRARMGDVVRWMGVLRQLHARTAAAEVPHERMEELRAELFGQRELQRQATLKGLHAVLRPDEARLRVPLDVAVALLESAIAGTHARVDHLLPALPAAVVADALVHGLLSPSPNSDAGTSDAVPTAPAQDR</sequence>
<dbReference type="PANTHER" id="PTHR30055">
    <property type="entry name" value="HTH-TYPE TRANSCRIPTIONAL REGULATOR RUTR"/>
    <property type="match status" value="1"/>
</dbReference>
<evidence type="ECO:0000259" key="4">
    <source>
        <dbReference type="PROSITE" id="PS50977"/>
    </source>
</evidence>
<dbReference type="GO" id="GO:0000976">
    <property type="term" value="F:transcription cis-regulatory region binding"/>
    <property type="evidence" value="ECO:0007669"/>
    <property type="project" value="TreeGrafter"/>
</dbReference>
<evidence type="ECO:0000313" key="5">
    <source>
        <dbReference type="EMBL" id="PZR52512.1"/>
    </source>
</evidence>
<proteinExistence type="predicted"/>
<dbReference type="PROSITE" id="PS50977">
    <property type="entry name" value="HTH_TETR_2"/>
    <property type="match status" value="1"/>
</dbReference>
<feature type="region of interest" description="Disordered" evidence="3">
    <location>
        <begin position="227"/>
        <end position="248"/>
    </location>
</feature>
<evidence type="ECO:0000256" key="2">
    <source>
        <dbReference type="PROSITE-ProRule" id="PRU00335"/>
    </source>
</evidence>
<dbReference type="Pfam" id="PF00440">
    <property type="entry name" value="TetR_N"/>
    <property type="match status" value="1"/>
</dbReference>
<dbReference type="SUPFAM" id="SSF46689">
    <property type="entry name" value="Homeodomain-like"/>
    <property type="match status" value="1"/>
</dbReference>
<dbReference type="PRINTS" id="PR00455">
    <property type="entry name" value="HTHTETR"/>
</dbReference>
<reference evidence="5 6" key="1">
    <citation type="submission" date="2018-06" db="EMBL/GenBank/DDBJ databases">
        <title>Whole genome sequencing of a novel hydrocarbon degrading bacterial strain, PW21 isolated from oil contaminated produced water sample.</title>
        <authorList>
            <person name="Nagkirti P."/>
            <person name="Shaikh A."/>
            <person name="Gowdaman V."/>
            <person name="Engineer A.E."/>
            <person name="Dagar S."/>
            <person name="Dhakephalkar P.K."/>
        </authorList>
    </citation>
    <scope>NUCLEOTIDE SEQUENCE [LARGE SCALE GENOMIC DNA]</scope>
    <source>
        <strain evidence="5 6">PW21</strain>
    </source>
</reference>